<dbReference type="Gene3D" id="3.40.1190.10">
    <property type="entry name" value="Mur-like, catalytic domain"/>
    <property type="match status" value="1"/>
</dbReference>
<name>A0A2N3G7J3_9ACTN</name>
<dbReference type="InterPro" id="IPR004101">
    <property type="entry name" value="Mur_ligase_C"/>
</dbReference>
<keyword evidence="6 11" id="KW-0547">Nucleotide-binding</keyword>
<evidence type="ECO:0000256" key="6">
    <source>
        <dbReference type="ARBA" id="ARBA00022741"/>
    </source>
</evidence>
<evidence type="ECO:0000256" key="11">
    <source>
        <dbReference type="PIRNR" id="PIRNR001563"/>
    </source>
</evidence>
<keyword evidence="5" id="KW-0479">Metal-binding</keyword>
<evidence type="ECO:0000256" key="10">
    <source>
        <dbReference type="ARBA" id="ARBA00047493"/>
    </source>
</evidence>
<dbReference type="SUPFAM" id="SSF53244">
    <property type="entry name" value="MurD-like peptide ligases, peptide-binding domain"/>
    <property type="match status" value="1"/>
</dbReference>
<evidence type="ECO:0000313" key="15">
    <source>
        <dbReference type="Proteomes" id="UP000233654"/>
    </source>
</evidence>
<dbReference type="PANTHER" id="PTHR11136">
    <property type="entry name" value="FOLYLPOLYGLUTAMATE SYNTHASE-RELATED"/>
    <property type="match status" value="1"/>
</dbReference>
<accession>A0A2N3G7J3</accession>
<evidence type="ECO:0000256" key="5">
    <source>
        <dbReference type="ARBA" id="ARBA00022723"/>
    </source>
</evidence>
<evidence type="ECO:0000313" key="14">
    <source>
        <dbReference type="EMBL" id="PKQ28681.1"/>
    </source>
</evidence>
<reference evidence="14 15" key="1">
    <citation type="journal article" date="2017" name="ISME J.">
        <title>Potential for microbial H2 and metal transformations associated with novel bacteria and archaea in deep terrestrial subsurface sediments.</title>
        <authorList>
            <person name="Hernsdorf A.W."/>
            <person name="Amano Y."/>
            <person name="Miyakawa K."/>
            <person name="Ise K."/>
            <person name="Suzuki Y."/>
            <person name="Anantharaman K."/>
            <person name="Probst A."/>
            <person name="Burstein D."/>
            <person name="Thomas B.C."/>
            <person name="Banfield J.F."/>
        </authorList>
    </citation>
    <scope>NUCLEOTIDE SEQUENCE [LARGE SCALE GENOMIC DNA]</scope>
    <source>
        <strain evidence="14">HGW-Actinobacteria-3</strain>
    </source>
</reference>
<evidence type="ECO:0000259" key="12">
    <source>
        <dbReference type="Pfam" id="PF02875"/>
    </source>
</evidence>
<protein>
    <recommendedName>
        <fullName evidence="3">tetrahydrofolate synthase</fullName>
        <ecNumber evidence="3">6.3.2.17</ecNumber>
    </recommendedName>
    <alternativeName>
        <fullName evidence="9">Tetrahydrofolylpolyglutamate synthase</fullName>
    </alternativeName>
</protein>
<dbReference type="GO" id="GO:0005737">
    <property type="term" value="C:cytoplasm"/>
    <property type="evidence" value="ECO:0007669"/>
    <property type="project" value="TreeGrafter"/>
</dbReference>
<keyword evidence="7 11" id="KW-0067">ATP-binding</keyword>
<comment type="caution">
    <text evidence="14">The sequence shown here is derived from an EMBL/GenBank/DDBJ whole genome shotgun (WGS) entry which is preliminary data.</text>
</comment>
<dbReference type="EC" id="6.3.2.17" evidence="3"/>
<dbReference type="InterPro" id="IPR018109">
    <property type="entry name" value="Folylpolyglutamate_synth_CS"/>
</dbReference>
<dbReference type="EMBL" id="PHEX01000008">
    <property type="protein sequence ID" value="PKQ28681.1"/>
    <property type="molecule type" value="Genomic_DNA"/>
</dbReference>
<evidence type="ECO:0000259" key="13">
    <source>
        <dbReference type="Pfam" id="PF08245"/>
    </source>
</evidence>
<dbReference type="AlphaFoldDB" id="A0A2N3G7J3"/>
<dbReference type="PANTHER" id="PTHR11136:SF0">
    <property type="entry name" value="DIHYDROFOLATE SYNTHETASE-RELATED"/>
    <property type="match status" value="1"/>
</dbReference>
<dbReference type="InterPro" id="IPR001645">
    <property type="entry name" value="Folylpolyglutamate_synth"/>
</dbReference>
<evidence type="ECO:0000256" key="8">
    <source>
        <dbReference type="ARBA" id="ARBA00022842"/>
    </source>
</evidence>
<sequence length="446" mass="49553">MKYSEAIDYLDSKVVLGVKPSLDRIRVACRLMDDPQNEFDSIQVTGTNGKTSVSSMIAGILKECGLKTGLFTSPHLETVRERVSVNGRLIPANRFAETMTDIRPVIEKAEREVGERLSYFELVTAVAYYYFQRERIDVAVLEAGMGGRWDSTNVVDSDVAVITNIELEHVNELGRTREKIAFEKAGIINEGAVVVTAEGTRDILMVLAERCREAGAELKVFGRDFKLDYLLPYRVAGEPLAQYMSVRGLEEREFKDIKLHLLGKHQAVNAACAVAASQAYAGPREKTDVDAFRRALEASNVSGRLDVLSKLPLIVADGAHNVSGVDRLAATLPDEFDYDYLVVVVSILEDKDARSMLKLLGAVADELILTENRNARSIRAEKLGNYCRMDKIKHRIEPDFVKAMSAARDIAGRGGMVCATGSLYTVSEARIYFRRQSASREMKQDR</sequence>
<dbReference type="FunFam" id="3.40.1190.10:FF:000011">
    <property type="entry name" value="Folylpolyglutamate synthase/dihydrofolate synthase"/>
    <property type="match status" value="1"/>
</dbReference>
<comment type="cofactor">
    <cofactor evidence="1">
        <name>Mg(2+)</name>
        <dbReference type="ChEBI" id="CHEBI:18420"/>
    </cofactor>
</comment>
<dbReference type="GO" id="GO:0046872">
    <property type="term" value="F:metal ion binding"/>
    <property type="evidence" value="ECO:0007669"/>
    <property type="project" value="UniProtKB-KW"/>
</dbReference>
<dbReference type="NCBIfam" id="TIGR01499">
    <property type="entry name" value="folC"/>
    <property type="match status" value="1"/>
</dbReference>
<dbReference type="GO" id="GO:0008841">
    <property type="term" value="F:dihydrofolate synthase activity"/>
    <property type="evidence" value="ECO:0007669"/>
    <property type="project" value="TreeGrafter"/>
</dbReference>
<dbReference type="SUPFAM" id="SSF53623">
    <property type="entry name" value="MurD-like peptide ligases, catalytic domain"/>
    <property type="match status" value="1"/>
</dbReference>
<feature type="domain" description="Mur ligase C-terminal" evidence="12">
    <location>
        <begin position="303"/>
        <end position="422"/>
    </location>
</feature>
<proteinExistence type="inferred from homology"/>
<dbReference type="PROSITE" id="PS01012">
    <property type="entry name" value="FOLYLPOLYGLU_SYNT_2"/>
    <property type="match status" value="1"/>
</dbReference>
<gene>
    <name evidence="14" type="ORF">CVT63_01505</name>
</gene>
<dbReference type="GO" id="GO:0004326">
    <property type="term" value="F:tetrahydrofolylpolyglutamate synthase activity"/>
    <property type="evidence" value="ECO:0007669"/>
    <property type="project" value="UniProtKB-EC"/>
</dbReference>
<dbReference type="InterPro" id="IPR036615">
    <property type="entry name" value="Mur_ligase_C_dom_sf"/>
</dbReference>
<dbReference type="PIRSF" id="PIRSF001563">
    <property type="entry name" value="Folylpolyglu_synth"/>
    <property type="match status" value="1"/>
</dbReference>
<dbReference type="Pfam" id="PF02875">
    <property type="entry name" value="Mur_ligase_C"/>
    <property type="match status" value="1"/>
</dbReference>
<comment type="similarity">
    <text evidence="2 11">Belongs to the folylpolyglutamate synthase family.</text>
</comment>
<dbReference type="Proteomes" id="UP000233654">
    <property type="component" value="Unassembled WGS sequence"/>
</dbReference>
<evidence type="ECO:0000256" key="4">
    <source>
        <dbReference type="ARBA" id="ARBA00022598"/>
    </source>
</evidence>
<keyword evidence="4 11" id="KW-0436">Ligase</keyword>
<evidence type="ECO:0000256" key="7">
    <source>
        <dbReference type="ARBA" id="ARBA00022840"/>
    </source>
</evidence>
<feature type="domain" description="Mur ligase central" evidence="13">
    <location>
        <begin position="44"/>
        <end position="276"/>
    </location>
</feature>
<dbReference type="GO" id="GO:0005524">
    <property type="term" value="F:ATP binding"/>
    <property type="evidence" value="ECO:0007669"/>
    <property type="project" value="UniProtKB-KW"/>
</dbReference>
<dbReference type="InterPro" id="IPR013221">
    <property type="entry name" value="Mur_ligase_cen"/>
</dbReference>
<evidence type="ECO:0000256" key="9">
    <source>
        <dbReference type="ARBA" id="ARBA00030592"/>
    </source>
</evidence>
<evidence type="ECO:0000256" key="3">
    <source>
        <dbReference type="ARBA" id="ARBA00013025"/>
    </source>
</evidence>
<evidence type="ECO:0000256" key="2">
    <source>
        <dbReference type="ARBA" id="ARBA00008276"/>
    </source>
</evidence>
<comment type="catalytic activity">
    <reaction evidence="10">
        <text>(6S)-5,6,7,8-tetrahydrofolyl-(gamma-L-Glu)(n) + L-glutamate + ATP = (6S)-5,6,7,8-tetrahydrofolyl-(gamma-L-Glu)(n+1) + ADP + phosphate + H(+)</text>
        <dbReference type="Rhea" id="RHEA:10580"/>
        <dbReference type="Rhea" id="RHEA-COMP:14738"/>
        <dbReference type="Rhea" id="RHEA-COMP:14740"/>
        <dbReference type="ChEBI" id="CHEBI:15378"/>
        <dbReference type="ChEBI" id="CHEBI:29985"/>
        <dbReference type="ChEBI" id="CHEBI:30616"/>
        <dbReference type="ChEBI" id="CHEBI:43474"/>
        <dbReference type="ChEBI" id="CHEBI:141005"/>
        <dbReference type="ChEBI" id="CHEBI:456216"/>
        <dbReference type="EC" id="6.3.2.17"/>
    </reaction>
</comment>
<keyword evidence="8" id="KW-0460">Magnesium</keyword>
<dbReference type="InterPro" id="IPR036565">
    <property type="entry name" value="Mur-like_cat_sf"/>
</dbReference>
<evidence type="ECO:0000256" key="1">
    <source>
        <dbReference type="ARBA" id="ARBA00001946"/>
    </source>
</evidence>
<organism evidence="14 15">
    <name type="scientific">Candidatus Anoxymicrobium japonicum</name>
    <dbReference type="NCBI Taxonomy" id="2013648"/>
    <lineage>
        <taxon>Bacteria</taxon>
        <taxon>Bacillati</taxon>
        <taxon>Actinomycetota</taxon>
        <taxon>Candidatus Geothermincolia</taxon>
        <taxon>Candidatus Geothermincolales</taxon>
        <taxon>Candidatus Anoxymicrobiaceae</taxon>
        <taxon>Candidatus Anoxymicrobium</taxon>
    </lineage>
</organism>
<dbReference type="Gene3D" id="3.90.190.20">
    <property type="entry name" value="Mur ligase, C-terminal domain"/>
    <property type="match status" value="1"/>
</dbReference>
<dbReference type="Pfam" id="PF08245">
    <property type="entry name" value="Mur_ligase_M"/>
    <property type="match status" value="1"/>
</dbReference>
<dbReference type="PROSITE" id="PS01011">
    <property type="entry name" value="FOLYLPOLYGLU_SYNT_1"/>
    <property type="match status" value="1"/>
</dbReference>